<proteinExistence type="predicted"/>
<dbReference type="SUPFAM" id="SSF159594">
    <property type="entry name" value="XCC0632-like"/>
    <property type="match status" value="1"/>
</dbReference>
<dbReference type="Pfam" id="PF03886">
    <property type="entry name" value="ABC_trans_aux"/>
    <property type="match status" value="1"/>
</dbReference>
<dbReference type="AlphaFoldDB" id="A0A2K8U284"/>
<dbReference type="OrthoDB" id="7063250at2"/>
<sequence length="225" mass="24088">MVGDGAVVGRAARPAKRTHFSLCWWLGWVLAVAGCAGSPPSNFFTLRPLPAADGHAAVTGGTLGIGLGPVTFPGFLDRPQIVSRDGNNRLALDEFNRWGGTLQDDFLRVWSENLAYLVGTSRVLIFPTEVRFPLDFRITADVLTFEGTPAGEAVLKVRWAVLDPRLEQTLAARETSYRQPLRPPADQAALIAAMSAALGAFSEDVAAVLRGLPKPTAPPAAPLLY</sequence>
<feature type="domain" description="ABC-type transport auxiliary lipoprotein component" evidence="1">
    <location>
        <begin position="50"/>
        <end position="206"/>
    </location>
</feature>
<evidence type="ECO:0000313" key="2">
    <source>
        <dbReference type="EMBL" id="AUB79698.1"/>
    </source>
</evidence>
<evidence type="ECO:0000259" key="1">
    <source>
        <dbReference type="Pfam" id="PF03886"/>
    </source>
</evidence>
<dbReference type="InterPro" id="IPR005586">
    <property type="entry name" value="ABC_trans_aux"/>
</dbReference>
<evidence type="ECO:0000313" key="3">
    <source>
        <dbReference type="Proteomes" id="UP000232638"/>
    </source>
</evidence>
<reference evidence="2 3" key="1">
    <citation type="submission" date="2017-03" db="EMBL/GenBank/DDBJ databases">
        <title>Complete genome sequence of Candidatus 'Thiodictyon syntrophicum' sp. nov. strain Cad16T, a photolithoautotroph purple sulfur bacterium isolated from an alpine meromictic lake.</title>
        <authorList>
            <person name="Luedin S.M."/>
            <person name="Pothier J.F."/>
            <person name="Danza F."/>
            <person name="Storelli N."/>
            <person name="Wittwer M."/>
            <person name="Tonolla M."/>
        </authorList>
    </citation>
    <scope>NUCLEOTIDE SEQUENCE [LARGE SCALE GENOMIC DNA]</scope>
    <source>
        <strain evidence="2 3">Cad16T</strain>
    </source>
</reference>
<keyword evidence="3" id="KW-1185">Reference proteome</keyword>
<accession>A0A2K8U284</accession>
<dbReference type="Proteomes" id="UP000232638">
    <property type="component" value="Chromosome"/>
</dbReference>
<organism evidence="2 3">
    <name type="scientific">Candidatus Thiodictyon syntrophicum</name>
    <dbReference type="NCBI Taxonomy" id="1166950"/>
    <lineage>
        <taxon>Bacteria</taxon>
        <taxon>Pseudomonadati</taxon>
        <taxon>Pseudomonadota</taxon>
        <taxon>Gammaproteobacteria</taxon>
        <taxon>Chromatiales</taxon>
        <taxon>Chromatiaceae</taxon>
        <taxon>Thiodictyon</taxon>
    </lineage>
</organism>
<name>A0A2K8U284_9GAMM</name>
<gene>
    <name evidence="2" type="ORF">THSYN_01145</name>
</gene>
<dbReference type="EMBL" id="CP020370">
    <property type="protein sequence ID" value="AUB79698.1"/>
    <property type="molecule type" value="Genomic_DNA"/>
</dbReference>
<protein>
    <recommendedName>
        <fullName evidence="1">ABC-type transport auxiliary lipoprotein component domain-containing protein</fullName>
    </recommendedName>
</protein>
<dbReference type="Gene3D" id="3.40.50.10610">
    <property type="entry name" value="ABC-type transport auxiliary lipoprotein component"/>
    <property type="match status" value="1"/>
</dbReference>
<dbReference type="KEGG" id="tsy:THSYN_01145"/>